<evidence type="ECO:0000313" key="2">
    <source>
        <dbReference type="EMBL" id="KAJ7738533.1"/>
    </source>
</evidence>
<dbReference type="AlphaFoldDB" id="A0AAD7IBL0"/>
<organism evidence="2 3">
    <name type="scientific">Mycena maculata</name>
    <dbReference type="NCBI Taxonomy" id="230809"/>
    <lineage>
        <taxon>Eukaryota</taxon>
        <taxon>Fungi</taxon>
        <taxon>Dikarya</taxon>
        <taxon>Basidiomycota</taxon>
        <taxon>Agaricomycotina</taxon>
        <taxon>Agaricomycetes</taxon>
        <taxon>Agaricomycetidae</taxon>
        <taxon>Agaricales</taxon>
        <taxon>Marasmiineae</taxon>
        <taxon>Mycenaceae</taxon>
        <taxon>Mycena</taxon>
    </lineage>
</organism>
<dbReference type="EMBL" id="JARJLG010000137">
    <property type="protein sequence ID" value="KAJ7738533.1"/>
    <property type="molecule type" value="Genomic_DNA"/>
</dbReference>
<gene>
    <name evidence="2" type="ORF">DFH07DRAFT_966108</name>
</gene>
<feature type="domain" description="DUF7928" evidence="1">
    <location>
        <begin position="11"/>
        <end position="79"/>
    </location>
</feature>
<sequence length="82" mass="9007">MQSDAAKAELQQIQGDTWFKPSEENVSAGVCFQVESGHFRVFPYENEYLVPFEAAIRSLNPLVAIQVRSAAVHAALATVPVM</sequence>
<dbReference type="Proteomes" id="UP001215280">
    <property type="component" value="Unassembled WGS sequence"/>
</dbReference>
<evidence type="ECO:0000313" key="3">
    <source>
        <dbReference type="Proteomes" id="UP001215280"/>
    </source>
</evidence>
<reference evidence="2" key="1">
    <citation type="submission" date="2023-03" db="EMBL/GenBank/DDBJ databases">
        <title>Massive genome expansion in bonnet fungi (Mycena s.s.) driven by repeated elements and novel gene families across ecological guilds.</title>
        <authorList>
            <consortium name="Lawrence Berkeley National Laboratory"/>
            <person name="Harder C.B."/>
            <person name="Miyauchi S."/>
            <person name="Viragh M."/>
            <person name="Kuo A."/>
            <person name="Thoen E."/>
            <person name="Andreopoulos B."/>
            <person name="Lu D."/>
            <person name="Skrede I."/>
            <person name="Drula E."/>
            <person name="Henrissat B."/>
            <person name="Morin E."/>
            <person name="Kohler A."/>
            <person name="Barry K."/>
            <person name="LaButti K."/>
            <person name="Morin E."/>
            <person name="Salamov A."/>
            <person name="Lipzen A."/>
            <person name="Mereny Z."/>
            <person name="Hegedus B."/>
            <person name="Baldrian P."/>
            <person name="Stursova M."/>
            <person name="Weitz H."/>
            <person name="Taylor A."/>
            <person name="Grigoriev I.V."/>
            <person name="Nagy L.G."/>
            <person name="Martin F."/>
            <person name="Kauserud H."/>
        </authorList>
    </citation>
    <scope>NUCLEOTIDE SEQUENCE</scope>
    <source>
        <strain evidence="2">CBHHK188m</strain>
    </source>
</reference>
<proteinExistence type="predicted"/>
<evidence type="ECO:0000259" key="1">
    <source>
        <dbReference type="Pfam" id="PF25550"/>
    </source>
</evidence>
<name>A0AAD7IBL0_9AGAR</name>
<accession>A0AAD7IBL0</accession>
<protein>
    <recommendedName>
        <fullName evidence="1">DUF7928 domain-containing protein</fullName>
    </recommendedName>
</protein>
<dbReference type="InterPro" id="IPR057688">
    <property type="entry name" value="DUF7928"/>
</dbReference>
<comment type="caution">
    <text evidence="2">The sequence shown here is derived from an EMBL/GenBank/DDBJ whole genome shotgun (WGS) entry which is preliminary data.</text>
</comment>
<keyword evidence="3" id="KW-1185">Reference proteome</keyword>
<dbReference type="Pfam" id="PF25550">
    <property type="entry name" value="DUF7928"/>
    <property type="match status" value="1"/>
</dbReference>